<organism evidence="2 3">
    <name type="scientific">Mycena pura</name>
    <dbReference type="NCBI Taxonomy" id="153505"/>
    <lineage>
        <taxon>Eukaryota</taxon>
        <taxon>Fungi</taxon>
        <taxon>Dikarya</taxon>
        <taxon>Basidiomycota</taxon>
        <taxon>Agaricomycotina</taxon>
        <taxon>Agaricomycetes</taxon>
        <taxon>Agaricomycetidae</taxon>
        <taxon>Agaricales</taxon>
        <taxon>Marasmiineae</taxon>
        <taxon>Mycenaceae</taxon>
        <taxon>Mycena</taxon>
    </lineage>
</organism>
<proteinExistence type="predicted"/>
<sequence>MVNATLALAPCSPCRTRHDHRLHKHPPCTTRALPRMRTHHAPSASPRLCCDTHGQLRTSHPSDARGVALRPVRLDNQFIFLHVRAPLKCPALRVHTHTVSCYNCSVHRRPSSGPVSSEGSRSMATCKHSCQHVMFRPRLCYCAGHGCAQEPLLLRHPCTCPHAGNSPEPRSPAPGPAQREPTSRTSSRRQAAAPEVQASVSGPLAHRLVWCGGARCRHCPPTPIFDDPATLRPCYLALMRHCLNCAHAPRPLRLAACTSMLPHHLRSPRCARLRRKIAHAAQHRTRSHHASRCSRATYHAPAVRASASLKKAPRPLPAACRTTAPRCLMQVCAS</sequence>
<dbReference type="EMBL" id="JARJCW010000005">
    <property type="protein sequence ID" value="KAJ7224532.1"/>
    <property type="molecule type" value="Genomic_DNA"/>
</dbReference>
<accession>A0AAD6YNE9</accession>
<evidence type="ECO:0000256" key="1">
    <source>
        <dbReference type="SAM" id="MobiDB-lite"/>
    </source>
</evidence>
<dbReference type="AlphaFoldDB" id="A0AAD6YNE9"/>
<reference evidence="2" key="1">
    <citation type="submission" date="2023-03" db="EMBL/GenBank/DDBJ databases">
        <title>Massive genome expansion in bonnet fungi (Mycena s.s.) driven by repeated elements and novel gene families across ecological guilds.</title>
        <authorList>
            <consortium name="Lawrence Berkeley National Laboratory"/>
            <person name="Harder C.B."/>
            <person name="Miyauchi S."/>
            <person name="Viragh M."/>
            <person name="Kuo A."/>
            <person name="Thoen E."/>
            <person name="Andreopoulos B."/>
            <person name="Lu D."/>
            <person name="Skrede I."/>
            <person name="Drula E."/>
            <person name="Henrissat B."/>
            <person name="Morin E."/>
            <person name="Kohler A."/>
            <person name="Barry K."/>
            <person name="LaButti K."/>
            <person name="Morin E."/>
            <person name="Salamov A."/>
            <person name="Lipzen A."/>
            <person name="Mereny Z."/>
            <person name="Hegedus B."/>
            <person name="Baldrian P."/>
            <person name="Stursova M."/>
            <person name="Weitz H."/>
            <person name="Taylor A."/>
            <person name="Grigoriev I.V."/>
            <person name="Nagy L.G."/>
            <person name="Martin F."/>
            <person name="Kauserud H."/>
        </authorList>
    </citation>
    <scope>NUCLEOTIDE SEQUENCE</scope>
    <source>
        <strain evidence="2">9144</strain>
    </source>
</reference>
<dbReference type="Proteomes" id="UP001219525">
    <property type="component" value="Unassembled WGS sequence"/>
</dbReference>
<name>A0AAD6YNE9_9AGAR</name>
<evidence type="ECO:0000313" key="3">
    <source>
        <dbReference type="Proteomes" id="UP001219525"/>
    </source>
</evidence>
<feature type="region of interest" description="Disordered" evidence="1">
    <location>
        <begin position="165"/>
        <end position="198"/>
    </location>
</feature>
<protein>
    <submittedName>
        <fullName evidence="2">Uncharacterized protein</fullName>
    </submittedName>
</protein>
<gene>
    <name evidence="2" type="ORF">GGX14DRAFT_557395</name>
</gene>
<comment type="caution">
    <text evidence="2">The sequence shown here is derived from an EMBL/GenBank/DDBJ whole genome shotgun (WGS) entry which is preliminary data.</text>
</comment>
<keyword evidence="3" id="KW-1185">Reference proteome</keyword>
<evidence type="ECO:0000313" key="2">
    <source>
        <dbReference type="EMBL" id="KAJ7224532.1"/>
    </source>
</evidence>